<dbReference type="Gene3D" id="3.40.50.12370">
    <property type="match status" value="1"/>
</dbReference>
<proteinExistence type="inferred from homology"/>
<dbReference type="PANTHER" id="PTHR46268:SF6">
    <property type="entry name" value="UNIVERSAL STRESS PROTEIN UP12"/>
    <property type="match status" value="1"/>
</dbReference>
<organism evidence="3 4">
    <name type="scientific">Marinoscillum luteum</name>
    <dbReference type="NCBI Taxonomy" id="861051"/>
    <lineage>
        <taxon>Bacteria</taxon>
        <taxon>Pseudomonadati</taxon>
        <taxon>Bacteroidota</taxon>
        <taxon>Cytophagia</taxon>
        <taxon>Cytophagales</taxon>
        <taxon>Reichenbachiellaceae</taxon>
        <taxon>Marinoscillum</taxon>
    </lineage>
</organism>
<comment type="caution">
    <text evidence="3">The sequence shown here is derived from an EMBL/GenBank/DDBJ whole genome shotgun (WGS) entry which is preliminary data.</text>
</comment>
<dbReference type="SUPFAM" id="SSF52402">
    <property type="entry name" value="Adenine nucleotide alpha hydrolases-like"/>
    <property type="match status" value="2"/>
</dbReference>
<reference evidence="3 4" key="1">
    <citation type="journal article" date="2013" name="Int. J. Syst. Evol. Microbiol.">
        <title>Marinoscillum luteum sp. nov., isolated from marine sediment.</title>
        <authorList>
            <person name="Cha I.T."/>
            <person name="Park S.J."/>
            <person name="Kim S.J."/>
            <person name="Kim J.G."/>
            <person name="Jung M.Y."/>
            <person name="Shin K.S."/>
            <person name="Kwon K.K."/>
            <person name="Yang S.H."/>
            <person name="Seo Y.S."/>
            <person name="Rhee S.K."/>
        </authorList>
    </citation>
    <scope>NUCLEOTIDE SEQUENCE [LARGE SCALE GENOMIC DNA]</scope>
    <source>
        <strain evidence="3 4">KCTC 23939</strain>
    </source>
</reference>
<dbReference type="EMBL" id="JBIPKE010000020">
    <property type="protein sequence ID" value="MFH6985788.1"/>
    <property type="molecule type" value="Genomic_DNA"/>
</dbReference>
<evidence type="ECO:0000256" key="1">
    <source>
        <dbReference type="ARBA" id="ARBA00008791"/>
    </source>
</evidence>
<dbReference type="CDD" id="cd00293">
    <property type="entry name" value="USP-like"/>
    <property type="match status" value="1"/>
</dbReference>
<accession>A0ABW7NDT6</accession>
<comment type="similarity">
    <text evidence="1">Belongs to the universal stress protein A family.</text>
</comment>
<dbReference type="InterPro" id="IPR006016">
    <property type="entry name" value="UspA"/>
</dbReference>
<evidence type="ECO:0000313" key="3">
    <source>
        <dbReference type="EMBL" id="MFH6985788.1"/>
    </source>
</evidence>
<gene>
    <name evidence="3" type="ORF">ACHKAR_20205</name>
</gene>
<keyword evidence="4" id="KW-1185">Reference proteome</keyword>
<evidence type="ECO:0000259" key="2">
    <source>
        <dbReference type="Pfam" id="PF00582"/>
    </source>
</evidence>
<dbReference type="PANTHER" id="PTHR46268">
    <property type="entry name" value="STRESS RESPONSE PROTEIN NHAX"/>
    <property type="match status" value="1"/>
</dbReference>
<feature type="domain" description="UspA" evidence="2">
    <location>
        <begin position="5"/>
        <end position="138"/>
    </location>
</feature>
<dbReference type="InterPro" id="IPR006015">
    <property type="entry name" value="Universal_stress_UspA"/>
</dbReference>
<dbReference type="PRINTS" id="PR01438">
    <property type="entry name" value="UNVRSLSTRESS"/>
</dbReference>
<protein>
    <submittedName>
        <fullName evidence="3">Universal stress protein</fullName>
    </submittedName>
</protein>
<name>A0ABW7NDT6_9BACT</name>
<dbReference type="Proteomes" id="UP001610063">
    <property type="component" value="Unassembled WGS sequence"/>
</dbReference>
<evidence type="ECO:0000313" key="4">
    <source>
        <dbReference type="Proteomes" id="UP001610063"/>
    </source>
</evidence>
<dbReference type="Pfam" id="PF00582">
    <property type="entry name" value="Usp"/>
    <property type="match status" value="1"/>
</dbReference>
<dbReference type="RefSeq" id="WP_395419198.1">
    <property type="nucleotide sequence ID" value="NZ_JBIPKE010000020.1"/>
</dbReference>
<sequence length="270" mass="31001">MKTLKNILVPTDFSERAGNALEQAIYLADRMGGRLLILHVYHRLIAEEDYEDHPDKLEKSIDRKFAKLLKEHPGLNRVPHEFRKERGLSLDNIVGTAQNEAIDLLVMATKGAKGFDEIWGTKTAKIIKRVDVPVFVIPDKTSLKHLKKVGLASDYSTSTVNREIQFLISLAKEMELTVDVITLNRDAKNMIRQELDNREVILKQLEEVKSDFHFTYHHSVEEGLVEYSLAHKVDLITILPKSYSFIERLFNESLTEKMTFHSPIPLLILK</sequence>